<protein>
    <recommendedName>
        <fullName evidence="3">DUF2163 domain-containing protein</fullName>
    </recommendedName>
</protein>
<reference evidence="1 2" key="1">
    <citation type="submission" date="2020-02" db="EMBL/GenBank/DDBJ databases">
        <authorList>
            <person name="Dziuba M."/>
            <person name="Kuznetsov B."/>
            <person name="Mardanov A."/>
            <person name="Ravin N."/>
            <person name="Grouzdev D."/>
        </authorList>
    </citation>
    <scope>NUCLEOTIDE SEQUENCE [LARGE SCALE GENOMIC DNA]</scope>
    <source>
        <strain evidence="1 2">SpK</strain>
    </source>
</reference>
<evidence type="ECO:0008006" key="3">
    <source>
        <dbReference type="Google" id="ProtNLM"/>
    </source>
</evidence>
<sequence length="189" mass="20271">MAGRTDAHADLIAATQAPRLCPILLAEIGYGSGAERAWTGNGTLIWDGVEFYGVGTLGKVSAVSETTEFQANGMAFTLDGVPAARLQQAIGDFRYGLPAKLWLAVLDEQTGTMIGEPYPLADNITDSIAIDDAGETCSITVRTESPAITLDAALNWRYTNQDQQRRHPGDKGFEYVPSLVDKTITFGKS</sequence>
<gene>
    <name evidence="1" type="ORF">G4223_07700</name>
</gene>
<keyword evidence="2" id="KW-1185">Reference proteome</keyword>
<accession>A0A7C9UYP7</accession>
<dbReference type="Proteomes" id="UP000480684">
    <property type="component" value="Unassembled WGS sequence"/>
</dbReference>
<dbReference type="RefSeq" id="WP_163677327.1">
    <property type="nucleotide sequence ID" value="NZ_JAAIYP010000034.1"/>
</dbReference>
<comment type="caution">
    <text evidence="1">The sequence shown here is derived from an EMBL/GenBank/DDBJ whole genome shotgun (WGS) entry which is preliminary data.</text>
</comment>
<name>A0A7C9UYP7_9PROT</name>
<organism evidence="1 2">
    <name type="scientific">Magnetospirillum aberrantis SpK</name>
    <dbReference type="NCBI Taxonomy" id="908842"/>
    <lineage>
        <taxon>Bacteria</taxon>
        <taxon>Pseudomonadati</taxon>
        <taxon>Pseudomonadota</taxon>
        <taxon>Alphaproteobacteria</taxon>
        <taxon>Rhodospirillales</taxon>
        <taxon>Rhodospirillaceae</taxon>
        <taxon>Magnetospirillum</taxon>
    </lineage>
</organism>
<evidence type="ECO:0000313" key="2">
    <source>
        <dbReference type="Proteomes" id="UP000480684"/>
    </source>
</evidence>
<evidence type="ECO:0000313" key="1">
    <source>
        <dbReference type="EMBL" id="NFV79991.1"/>
    </source>
</evidence>
<proteinExistence type="predicted"/>
<dbReference type="EMBL" id="JAAIYP010000034">
    <property type="protein sequence ID" value="NFV79991.1"/>
    <property type="molecule type" value="Genomic_DNA"/>
</dbReference>
<dbReference type="AlphaFoldDB" id="A0A7C9UYP7"/>